<name>A0ABP7CXQ1_9ACTN</name>
<evidence type="ECO:0000313" key="5">
    <source>
        <dbReference type="Proteomes" id="UP001500051"/>
    </source>
</evidence>
<dbReference type="Gene3D" id="1.10.357.10">
    <property type="entry name" value="Tetracycline Repressor, domain 2"/>
    <property type="match status" value="1"/>
</dbReference>
<proteinExistence type="predicted"/>
<dbReference type="Pfam" id="PF00440">
    <property type="entry name" value="TetR_N"/>
    <property type="match status" value="1"/>
</dbReference>
<accession>A0ABP7CXQ1</accession>
<sequence length="190" mass="20581">MPYRWAMSAAAPRGARSRRDLLIDTTLDVIAEHGVAGTTHRRVAAAAGVPLGSTTYYFADLADLLQAAFGRFADLISERFEARLAPARTPAEAITAITDFLLGDDDPRELALSYEFYALAIRQPAVAALVEAWFARSQQALAPFFDAVTARMIDTHVEGLFTYRGLAHDAADGPEIRRALELLSGISAAE</sequence>
<feature type="domain" description="HTH tetR-type" evidence="3">
    <location>
        <begin position="16"/>
        <end position="76"/>
    </location>
</feature>
<dbReference type="InterPro" id="IPR041583">
    <property type="entry name" value="TetR_C_31"/>
</dbReference>
<organism evidence="4 5">
    <name type="scientific">Microlunatus aurantiacus</name>
    <dbReference type="NCBI Taxonomy" id="446786"/>
    <lineage>
        <taxon>Bacteria</taxon>
        <taxon>Bacillati</taxon>
        <taxon>Actinomycetota</taxon>
        <taxon>Actinomycetes</taxon>
        <taxon>Propionibacteriales</taxon>
        <taxon>Propionibacteriaceae</taxon>
        <taxon>Microlunatus</taxon>
    </lineage>
</organism>
<evidence type="ECO:0000256" key="2">
    <source>
        <dbReference type="PROSITE-ProRule" id="PRU00335"/>
    </source>
</evidence>
<dbReference type="EMBL" id="BAAAYX010000003">
    <property type="protein sequence ID" value="GAA3697840.1"/>
    <property type="molecule type" value="Genomic_DNA"/>
</dbReference>
<reference evidence="5" key="1">
    <citation type="journal article" date="2019" name="Int. J. Syst. Evol. Microbiol.">
        <title>The Global Catalogue of Microorganisms (GCM) 10K type strain sequencing project: providing services to taxonomists for standard genome sequencing and annotation.</title>
        <authorList>
            <consortium name="The Broad Institute Genomics Platform"/>
            <consortium name="The Broad Institute Genome Sequencing Center for Infectious Disease"/>
            <person name="Wu L."/>
            <person name="Ma J."/>
        </authorList>
    </citation>
    <scope>NUCLEOTIDE SEQUENCE [LARGE SCALE GENOMIC DNA]</scope>
    <source>
        <strain evidence="5">JCM 16548</strain>
    </source>
</reference>
<evidence type="ECO:0000259" key="3">
    <source>
        <dbReference type="PROSITE" id="PS50977"/>
    </source>
</evidence>
<dbReference type="Pfam" id="PF17940">
    <property type="entry name" value="TetR_C_31"/>
    <property type="match status" value="1"/>
</dbReference>
<evidence type="ECO:0000256" key="1">
    <source>
        <dbReference type="ARBA" id="ARBA00023125"/>
    </source>
</evidence>
<protein>
    <submittedName>
        <fullName evidence="4">TetR family transcriptional regulator</fullName>
    </submittedName>
</protein>
<dbReference type="PANTHER" id="PTHR30055">
    <property type="entry name" value="HTH-TYPE TRANSCRIPTIONAL REGULATOR RUTR"/>
    <property type="match status" value="1"/>
</dbReference>
<dbReference type="PANTHER" id="PTHR30055:SF231">
    <property type="entry name" value="TRANSCRIPTIONAL REGULATORY PROTEIN (PROBABLY DEOR-FAMILY)-RELATED"/>
    <property type="match status" value="1"/>
</dbReference>
<dbReference type="SUPFAM" id="SSF46689">
    <property type="entry name" value="Homeodomain-like"/>
    <property type="match status" value="1"/>
</dbReference>
<dbReference type="Proteomes" id="UP001500051">
    <property type="component" value="Unassembled WGS sequence"/>
</dbReference>
<keyword evidence="5" id="KW-1185">Reference proteome</keyword>
<keyword evidence="1 2" id="KW-0238">DNA-binding</keyword>
<dbReference type="PROSITE" id="PS50977">
    <property type="entry name" value="HTH_TETR_2"/>
    <property type="match status" value="1"/>
</dbReference>
<dbReference type="InterPro" id="IPR009057">
    <property type="entry name" value="Homeodomain-like_sf"/>
</dbReference>
<dbReference type="InterPro" id="IPR001647">
    <property type="entry name" value="HTH_TetR"/>
</dbReference>
<gene>
    <name evidence="4" type="ORF">GCM10022204_12500</name>
</gene>
<comment type="caution">
    <text evidence="4">The sequence shown here is derived from an EMBL/GenBank/DDBJ whole genome shotgun (WGS) entry which is preliminary data.</text>
</comment>
<dbReference type="InterPro" id="IPR050109">
    <property type="entry name" value="HTH-type_TetR-like_transc_reg"/>
</dbReference>
<evidence type="ECO:0000313" key="4">
    <source>
        <dbReference type="EMBL" id="GAA3697840.1"/>
    </source>
</evidence>
<feature type="DNA-binding region" description="H-T-H motif" evidence="2">
    <location>
        <begin position="39"/>
        <end position="58"/>
    </location>
</feature>